<proteinExistence type="predicted"/>
<organism evidence="2 5">
    <name type="scientific">Faecalibacterium prausnitzii</name>
    <dbReference type="NCBI Taxonomy" id="853"/>
    <lineage>
        <taxon>Bacteria</taxon>
        <taxon>Bacillati</taxon>
        <taxon>Bacillota</taxon>
        <taxon>Clostridia</taxon>
        <taxon>Eubacteriales</taxon>
        <taxon>Oscillospiraceae</taxon>
        <taxon>Faecalibacterium</taxon>
    </lineage>
</organism>
<keyword evidence="1" id="KW-0812">Transmembrane</keyword>
<gene>
    <name evidence="3" type="ORF">C4N22_11060</name>
    <name evidence="2" type="ORF">C4N25_12200</name>
</gene>
<evidence type="ECO:0000313" key="3">
    <source>
        <dbReference type="EMBL" id="RAW57843.1"/>
    </source>
</evidence>
<keyword evidence="1" id="KW-0472">Membrane</keyword>
<dbReference type="Proteomes" id="UP000251634">
    <property type="component" value="Unassembled WGS sequence"/>
</dbReference>
<accession>A0A329TI67</accession>
<dbReference type="EMBL" id="PRLE01000006">
    <property type="protein sequence ID" value="RAW57843.1"/>
    <property type="molecule type" value="Genomic_DNA"/>
</dbReference>
<sequence>MLHLLSWETTLPILLIGMLGIFLVIGVIVLAVTLLGKFTK</sequence>
<reference evidence="4 5" key="1">
    <citation type="submission" date="2018-02" db="EMBL/GenBank/DDBJ databases">
        <title>Complete genome sequencing of Faecalibacterium prausnitzii strains isolated from the human gut.</title>
        <authorList>
            <person name="Fitzgerald B.C."/>
            <person name="Shkoporov A.N."/>
            <person name="Ross P.R."/>
            <person name="Hill C."/>
        </authorList>
    </citation>
    <scope>NUCLEOTIDE SEQUENCE [LARGE SCALE GENOMIC DNA]</scope>
    <source>
        <strain evidence="3 4">APC923/61-1</strain>
        <strain evidence="2 5">APC942/8-14-2</strain>
    </source>
</reference>
<dbReference type="EMBL" id="PRKZ01000010">
    <property type="protein sequence ID" value="RAW48186.1"/>
    <property type="molecule type" value="Genomic_DNA"/>
</dbReference>
<evidence type="ECO:0000313" key="4">
    <source>
        <dbReference type="Proteomes" id="UP000250583"/>
    </source>
</evidence>
<dbReference type="Proteomes" id="UP000250583">
    <property type="component" value="Unassembled WGS sequence"/>
</dbReference>
<evidence type="ECO:0000313" key="5">
    <source>
        <dbReference type="Proteomes" id="UP000251634"/>
    </source>
</evidence>
<feature type="transmembrane region" description="Helical" evidence="1">
    <location>
        <begin position="12"/>
        <end position="35"/>
    </location>
</feature>
<comment type="caution">
    <text evidence="2">The sequence shown here is derived from an EMBL/GenBank/DDBJ whole genome shotgun (WGS) entry which is preliminary data.</text>
</comment>
<evidence type="ECO:0000256" key="1">
    <source>
        <dbReference type="SAM" id="Phobius"/>
    </source>
</evidence>
<protein>
    <submittedName>
        <fullName evidence="2">Oxaloacetate decarboxylase</fullName>
    </submittedName>
</protein>
<name>A0A329TI67_9FIRM</name>
<evidence type="ECO:0000313" key="2">
    <source>
        <dbReference type="EMBL" id="RAW48186.1"/>
    </source>
</evidence>
<dbReference type="AlphaFoldDB" id="A0A329TI67"/>
<keyword evidence="1" id="KW-1133">Transmembrane helix</keyword>
<dbReference type="RefSeq" id="WP_022256416.1">
    <property type="nucleotide sequence ID" value="NZ_DAWEON010000016.1"/>
</dbReference>